<dbReference type="AlphaFoldDB" id="A0A178MBL6"/>
<keyword evidence="4" id="KW-1185">Reference proteome</keyword>
<gene>
    <name evidence="3" type="ORF">A6A03_13480</name>
</gene>
<evidence type="ECO:0000313" key="4">
    <source>
        <dbReference type="Proteomes" id="UP000078287"/>
    </source>
</evidence>
<dbReference type="OrthoDB" id="9804863at2"/>
<dbReference type="SMART" id="SM00065">
    <property type="entry name" value="GAF"/>
    <property type="match status" value="2"/>
</dbReference>
<evidence type="ECO:0000259" key="2">
    <source>
        <dbReference type="PROSITE" id="PS51832"/>
    </source>
</evidence>
<reference evidence="3 4" key="1">
    <citation type="submission" date="2016-04" db="EMBL/GenBank/DDBJ databases">
        <title>Chloroflexus islandicus sp. nov., a thermophilic filamentous anoxygenic phototrophic bacterium from geyser Strokkur (Iceland).</title>
        <authorList>
            <person name="Gaisin V.A."/>
            <person name="Kalashnikov A.M."/>
            <person name="Sukhacheva M.V."/>
            <person name="Grouzdev D.S."/>
            <person name="Ivanov T.M."/>
            <person name="Kuznetsov B."/>
            <person name="Gorlenko V.M."/>
        </authorList>
    </citation>
    <scope>NUCLEOTIDE SEQUENCE [LARGE SCALE GENOMIC DNA]</scope>
    <source>
        <strain evidence="4">isl-2</strain>
    </source>
</reference>
<dbReference type="InterPro" id="IPR003607">
    <property type="entry name" value="HD/PDEase_dom"/>
</dbReference>
<dbReference type="Gene3D" id="3.30.450.40">
    <property type="match status" value="2"/>
</dbReference>
<dbReference type="SMART" id="SM00471">
    <property type="entry name" value="HDc"/>
    <property type="match status" value="1"/>
</dbReference>
<dbReference type="InterPro" id="IPR037522">
    <property type="entry name" value="HD_GYP_dom"/>
</dbReference>
<dbReference type="STRING" id="1707952.A6A03_13480"/>
<dbReference type="PROSITE" id="PS51832">
    <property type="entry name" value="HD_GYP"/>
    <property type="match status" value="1"/>
</dbReference>
<protein>
    <submittedName>
        <fullName evidence="3">Phosphohydrolase</fullName>
    </submittedName>
</protein>
<dbReference type="RefSeq" id="WP_066786412.1">
    <property type="nucleotide sequence ID" value="NZ_LWQS01000048.1"/>
</dbReference>
<dbReference type="EMBL" id="LWQS01000048">
    <property type="protein sequence ID" value="OAN46149.1"/>
    <property type="molecule type" value="Genomic_DNA"/>
</dbReference>
<dbReference type="Pfam" id="PF01590">
    <property type="entry name" value="GAF"/>
    <property type="match status" value="1"/>
</dbReference>
<dbReference type="InterPro" id="IPR029016">
    <property type="entry name" value="GAF-like_dom_sf"/>
</dbReference>
<dbReference type="Pfam" id="PF13185">
    <property type="entry name" value="GAF_2"/>
    <property type="match status" value="1"/>
</dbReference>
<evidence type="ECO:0000256" key="1">
    <source>
        <dbReference type="SAM" id="MobiDB-lite"/>
    </source>
</evidence>
<dbReference type="GO" id="GO:0016787">
    <property type="term" value="F:hydrolase activity"/>
    <property type="evidence" value="ECO:0007669"/>
    <property type="project" value="UniProtKB-KW"/>
</dbReference>
<dbReference type="Pfam" id="PF13487">
    <property type="entry name" value="HD_5"/>
    <property type="match status" value="1"/>
</dbReference>
<keyword evidence="3" id="KW-0378">Hydrolase</keyword>
<feature type="region of interest" description="Disordered" evidence="1">
    <location>
        <begin position="553"/>
        <end position="575"/>
    </location>
</feature>
<dbReference type="InterPro" id="IPR003018">
    <property type="entry name" value="GAF"/>
</dbReference>
<dbReference type="PANTHER" id="PTHR43155">
    <property type="entry name" value="CYCLIC DI-GMP PHOSPHODIESTERASE PA4108-RELATED"/>
    <property type="match status" value="1"/>
</dbReference>
<accession>A0A178MBL6</accession>
<comment type="caution">
    <text evidence="3">The sequence shown here is derived from an EMBL/GenBank/DDBJ whole genome shotgun (WGS) entry which is preliminary data.</text>
</comment>
<dbReference type="SUPFAM" id="SSF55781">
    <property type="entry name" value="GAF domain-like"/>
    <property type="match status" value="2"/>
</dbReference>
<proteinExistence type="predicted"/>
<dbReference type="Gene3D" id="1.10.3210.10">
    <property type="entry name" value="Hypothetical protein af1432"/>
    <property type="match status" value="1"/>
</dbReference>
<organism evidence="3 4">
    <name type="scientific">Chloroflexus islandicus</name>
    <dbReference type="NCBI Taxonomy" id="1707952"/>
    <lineage>
        <taxon>Bacteria</taxon>
        <taxon>Bacillati</taxon>
        <taxon>Chloroflexota</taxon>
        <taxon>Chloroflexia</taxon>
        <taxon>Chloroflexales</taxon>
        <taxon>Chloroflexineae</taxon>
        <taxon>Chloroflexaceae</taxon>
        <taxon>Chloroflexus</taxon>
    </lineage>
</organism>
<name>A0A178MBL6_9CHLR</name>
<dbReference type="CDD" id="cd00077">
    <property type="entry name" value="HDc"/>
    <property type="match status" value="1"/>
</dbReference>
<sequence>MAGQESRLQRYLEVIQRANQIADSTQLDDLLDRLLDLIIEITEAEAGTLYLYDAAANELIFKVVKGSPAGEALIGRRFPATAGIAGYALQQRQPFFVHDVANDPRWNRSLGEMGALHLRTMFCVPLMLRGEPVGVVQVFNLPLEAVDEQDELALIELLTSRLVTEVEKARLLAEAQQRERRQQALVEIVSQLTATLERDELLRRIMNYACELLEVEAASIWLIDHERNDLVLHIAGGEHSERVEALRVPRGQGIIGHVIETGETVVVNDVHQDRRFYQGLDQRSGFQTRAILCVPLRSPRIVLGGERGEVEGMIIGGAQALNPRNGRPFSSDDVALFQMLASQAATVIRLAELYRETDSLFTRIIDAITGAIDLKDPYTRGHSQRVSDFSVAIAQELGLPRDQIYQLRVASKLHDVGKIRVPDQILKKPGRLEEEEFAEMRRHPTYGMEFLRDNGLLDLELLRHAWPALAQHHERLDGRGYPLGISGESISLFGRIVAVADVFDALTSHRPYRPPMPIDQVFALLRRGAGTEFDPECVEALIRARAKGNILTQDEREQAATPPVMEQDHARTVDR</sequence>
<dbReference type="Proteomes" id="UP000078287">
    <property type="component" value="Unassembled WGS sequence"/>
</dbReference>
<feature type="domain" description="HD-GYP" evidence="2">
    <location>
        <begin position="357"/>
        <end position="557"/>
    </location>
</feature>
<feature type="compositionally biased region" description="Basic and acidic residues" evidence="1">
    <location>
        <begin position="566"/>
        <end position="575"/>
    </location>
</feature>
<dbReference type="SUPFAM" id="SSF109604">
    <property type="entry name" value="HD-domain/PDEase-like"/>
    <property type="match status" value="1"/>
</dbReference>
<evidence type="ECO:0000313" key="3">
    <source>
        <dbReference type="EMBL" id="OAN46149.1"/>
    </source>
</evidence>
<dbReference type="PANTHER" id="PTHR43155:SF2">
    <property type="entry name" value="CYCLIC DI-GMP PHOSPHODIESTERASE PA4108"/>
    <property type="match status" value="1"/>
</dbReference>